<dbReference type="Pfam" id="PF02481">
    <property type="entry name" value="DNA_processg_A"/>
    <property type="match status" value="1"/>
</dbReference>
<dbReference type="NCBIfam" id="TIGR00732">
    <property type="entry name" value="dprA"/>
    <property type="match status" value="1"/>
</dbReference>
<dbReference type="Proteomes" id="UP000198122">
    <property type="component" value="Unassembled WGS sequence"/>
</dbReference>
<evidence type="ECO:0000313" key="3">
    <source>
        <dbReference type="EMBL" id="SNC72221.1"/>
    </source>
</evidence>
<feature type="domain" description="Smf/DprA SLOG" evidence="2">
    <location>
        <begin position="76"/>
        <end position="287"/>
    </location>
</feature>
<dbReference type="GO" id="GO:0009294">
    <property type="term" value="P:DNA-mediated transformation"/>
    <property type="evidence" value="ECO:0007669"/>
    <property type="project" value="InterPro"/>
</dbReference>
<dbReference type="AlphaFoldDB" id="A0A212U270"/>
<organism evidence="3 4">
    <name type="scientific">Kytococcus aerolatus</name>
    <dbReference type="NCBI Taxonomy" id="592308"/>
    <lineage>
        <taxon>Bacteria</taxon>
        <taxon>Bacillati</taxon>
        <taxon>Actinomycetota</taxon>
        <taxon>Actinomycetes</taxon>
        <taxon>Micrococcales</taxon>
        <taxon>Kytococcaceae</taxon>
        <taxon>Kytococcus</taxon>
    </lineage>
</organism>
<dbReference type="EMBL" id="FYEZ01000002">
    <property type="protein sequence ID" value="SNC72221.1"/>
    <property type="molecule type" value="Genomic_DNA"/>
</dbReference>
<keyword evidence="4" id="KW-1185">Reference proteome</keyword>
<dbReference type="InterPro" id="IPR003488">
    <property type="entry name" value="DprA"/>
</dbReference>
<comment type="similarity">
    <text evidence="1">Belongs to the DprA/Smf family.</text>
</comment>
<evidence type="ECO:0000259" key="2">
    <source>
        <dbReference type="Pfam" id="PF02481"/>
    </source>
</evidence>
<evidence type="ECO:0000256" key="1">
    <source>
        <dbReference type="ARBA" id="ARBA00006525"/>
    </source>
</evidence>
<proteinExistence type="inferred from homology"/>
<evidence type="ECO:0000313" key="4">
    <source>
        <dbReference type="Proteomes" id="UP000198122"/>
    </source>
</evidence>
<dbReference type="Gene3D" id="3.40.50.450">
    <property type="match status" value="1"/>
</dbReference>
<dbReference type="RefSeq" id="WP_088818685.1">
    <property type="nucleotide sequence ID" value="NZ_FYEZ01000002.1"/>
</dbReference>
<reference evidence="3 4" key="1">
    <citation type="submission" date="2017-06" db="EMBL/GenBank/DDBJ databases">
        <authorList>
            <person name="Kim H.J."/>
            <person name="Triplett B.A."/>
        </authorList>
    </citation>
    <scope>NUCLEOTIDE SEQUENCE [LARGE SCALE GENOMIC DNA]</scope>
    <source>
        <strain evidence="3 4">DSM 22179</strain>
    </source>
</reference>
<dbReference type="InterPro" id="IPR057666">
    <property type="entry name" value="DrpA_SLOG"/>
</dbReference>
<accession>A0A212U270</accession>
<dbReference type="PANTHER" id="PTHR43022:SF1">
    <property type="entry name" value="PROTEIN SMF"/>
    <property type="match status" value="1"/>
</dbReference>
<gene>
    <name evidence="3" type="ORF">SAMN05445756_1768</name>
</gene>
<name>A0A212U270_9MICO</name>
<sequence>MTTGWDAERRARVAWSRIAEPLDEKAAELRERHGAVEALDRLRQDPGLAAGRFAPRLAELDLDREEELADRLGITVLVPGDDQWPDGADRLLQPPSCLWVRGSGRLADLLVDSVAVVGARAATAYGTQTAGSWSHALAGWGHTVVSGGAFGIDAAAHRGALAASGRTVAFLAGGVDSAYPRAHSGLLDAVRESGALVSESAPGCSPQRHRFLTRNRLIAAFSTGTLVVEAGARSGSLSTARWADRCSRPVAAVPGPVSSEMSVGTHQLVRDGVAVLVTSPEELLEAVGPMGGQLALPVQGHTLPADAVHPERRWCWEVLSARPATPMAVARAGGRALAETEEALGMLLMAGQAHRVDGGWVRA</sequence>
<dbReference type="SUPFAM" id="SSF102405">
    <property type="entry name" value="MCP/YpsA-like"/>
    <property type="match status" value="1"/>
</dbReference>
<dbReference type="PANTHER" id="PTHR43022">
    <property type="entry name" value="PROTEIN SMF"/>
    <property type="match status" value="1"/>
</dbReference>
<dbReference type="OrthoDB" id="9785707at2"/>
<protein>
    <submittedName>
        <fullName evidence="3">DNA processing protein</fullName>
    </submittedName>
</protein>